<dbReference type="AlphaFoldDB" id="A0A6G9H9M8"/>
<dbReference type="KEGG" id="slia:HA039_25405"/>
<reference evidence="1 2" key="1">
    <citation type="submission" date="2020-03" db="EMBL/GenBank/DDBJ databases">
        <title>A novel species.</title>
        <authorList>
            <person name="Gao J."/>
        </authorList>
    </citation>
    <scope>NUCLEOTIDE SEQUENCE [LARGE SCALE GENOMIC DNA]</scope>
    <source>
        <strain evidence="1 2">QMT-12</strain>
    </source>
</reference>
<proteinExistence type="predicted"/>
<evidence type="ECO:0000313" key="2">
    <source>
        <dbReference type="Proteomes" id="UP000501179"/>
    </source>
</evidence>
<sequence>MSGVLLVPGCSGAPPAPDAATPAIQRALDGRAAGILGRDEDAYLAALDPAATRLRADARAEFAHLAGVPLSSWAYRVTGVERSGARATAQVELRYRLAGYDDAPVSTPREVSLTEHTGRWYVTGDRPAPDGGAQQLWQQGPVRVVRGAHCLVLGVGQTTTRLRAIAATADLAVPAVDDAWTGAWAHRVVLLVPRSLTAMAALLGAPEDGYRGIAAVTTGETGASGASPADRVTVNPAAYGALGDFGQRVVLTHETTHVATRTATSSATPTWLSEGFADWVAYRATGRTAAEIAPELQRAVRRGDLPAALPGNDAFSFSGDADTLARAYESGWLACELIAHHWGEKRLTAFYRAVGAGRQPDGAVEKAMNDVLSTTPDDFTARWRAYVRERLG</sequence>
<name>A0A6G9H9M8_9ACTN</name>
<dbReference type="Proteomes" id="UP000501179">
    <property type="component" value="Chromosome"/>
</dbReference>
<protein>
    <submittedName>
        <fullName evidence="1">Uncharacterized protein</fullName>
    </submittedName>
</protein>
<organism evidence="1 2">
    <name type="scientific">Streptomyces liangshanensis</name>
    <dbReference type="NCBI Taxonomy" id="2717324"/>
    <lineage>
        <taxon>Bacteria</taxon>
        <taxon>Bacillati</taxon>
        <taxon>Actinomycetota</taxon>
        <taxon>Actinomycetes</taxon>
        <taxon>Kitasatosporales</taxon>
        <taxon>Streptomycetaceae</taxon>
        <taxon>Streptomyces</taxon>
    </lineage>
</organism>
<evidence type="ECO:0000313" key="1">
    <source>
        <dbReference type="EMBL" id="QIQ07164.1"/>
    </source>
</evidence>
<dbReference type="EMBL" id="CP050177">
    <property type="protein sequence ID" value="QIQ07164.1"/>
    <property type="molecule type" value="Genomic_DNA"/>
</dbReference>
<accession>A0A6G9H9M8</accession>
<keyword evidence="2" id="KW-1185">Reference proteome</keyword>
<gene>
    <name evidence="1" type="ORF">HA039_25405</name>
</gene>